<evidence type="ECO:0000313" key="3">
    <source>
        <dbReference type="EMBL" id="VVM67964.1"/>
    </source>
</evidence>
<accession>A0A5E6RGA7</accession>
<reference evidence="2 4" key="2">
    <citation type="submission" date="2024-03" db="EMBL/GenBank/DDBJ databases">
        <authorList>
            <person name="Alaster D. Moffat"/>
            <person name="Govind Chandra"/>
            <person name="Andrew W. Truman"/>
        </authorList>
    </citation>
    <scope>NUCLEOTIDE SEQUENCE [LARGE SCALE GENOMIC DNA]</scope>
    <source>
        <strain evidence="2">PS652</strain>
    </source>
</reference>
<protein>
    <submittedName>
        <fullName evidence="3">Uncharacterized protein</fullName>
    </submittedName>
</protein>
<proteinExistence type="predicted"/>
<dbReference type="Proteomes" id="UP000326595">
    <property type="component" value="Chromosome"/>
</dbReference>
<evidence type="ECO:0000313" key="2">
    <source>
        <dbReference type="EMBL" id="CAK9889273.1"/>
    </source>
</evidence>
<feature type="transmembrane region" description="Helical" evidence="1">
    <location>
        <begin position="12"/>
        <end position="31"/>
    </location>
</feature>
<name>A0A5E6RGA7_PSEFL</name>
<keyword evidence="1" id="KW-0472">Membrane</keyword>
<dbReference type="EMBL" id="OZ024668">
    <property type="protein sequence ID" value="CAK9889273.1"/>
    <property type="molecule type" value="Genomic_DNA"/>
</dbReference>
<evidence type="ECO:0000313" key="4">
    <source>
        <dbReference type="Proteomes" id="UP000326595"/>
    </source>
</evidence>
<keyword evidence="1" id="KW-1133">Transmembrane helix</keyword>
<dbReference type="RefSeq" id="WP_038995230.1">
    <property type="nucleotide sequence ID" value="NZ_OZ024668.1"/>
</dbReference>
<sequence>MRKRSRPWSSDDLGGLALGIAAVLGAVWLTLSSWMDLERGSTRIPRGGRTGSGYITYYADLQPQAFHDTLVLNLWFAGALLVVGLVLFWVVSKMRRHLRYGGIGQRRRDRVHRPGR</sequence>
<feature type="transmembrane region" description="Helical" evidence="1">
    <location>
        <begin position="70"/>
        <end position="91"/>
    </location>
</feature>
<keyword evidence="1" id="KW-0812">Transmembrane</keyword>
<evidence type="ECO:0000256" key="1">
    <source>
        <dbReference type="SAM" id="Phobius"/>
    </source>
</evidence>
<organism evidence="3">
    <name type="scientific">Pseudomonas fluorescens</name>
    <dbReference type="NCBI Taxonomy" id="294"/>
    <lineage>
        <taxon>Bacteria</taxon>
        <taxon>Pseudomonadati</taxon>
        <taxon>Pseudomonadota</taxon>
        <taxon>Gammaproteobacteria</taxon>
        <taxon>Pseudomonadales</taxon>
        <taxon>Pseudomonadaceae</taxon>
        <taxon>Pseudomonas</taxon>
    </lineage>
</organism>
<dbReference type="AlphaFoldDB" id="A0A5E6RGA7"/>
<dbReference type="EMBL" id="CABVHG010000007">
    <property type="protein sequence ID" value="VVM67964.1"/>
    <property type="molecule type" value="Genomic_DNA"/>
</dbReference>
<reference evidence="3" key="1">
    <citation type="submission" date="2019-09" db="EMBL/GenBank/DDBJ databases">
        <authorList>
            <person name="Chandra G."/>
            <person name="Truman W A."/>
        </authorList>
    </citation>
    <scope>NUCLEOTIDE SEQUENCE [LARGE SCALE GENOMIC DNA]</scope>
    <source>
        <strain evidence="3">PS652</strain>
    </source>
</reference>
<gene>
    <name evidence="3" type="ORF">PS652_01626</name>
    <name evidence="2" type="ORF">PS652_02102</name>
</gene>